<protein>
    <submittedName>
        <fullName evidence="2">DUF1453 family protein</fullName>
    </submittedName>
</protein>
<keyword evidence="1" id="KW-1133">Transmembrane helix</keyword>
<sequence length="174" mass="18119">MSGIPHAVVIVAVVVVVIVRQFRPQKVVEDARRWWALPVVLGWLAVREPGLIDHRHQMAAVTLLVGDLLAGALTGAAWAWTSRVWTDGSGAVWAQGGKATAVVWAGGLVLRLSLAGAGALAGVRQESGSVMLTLAVSLLLSSAVVVLRAHGPELMTRGVGKLMTRGAGKGTLGR</sequence>
<dbReference type="RefSeq" id="WP_201878489.1">
    <property type="nucleotide sequence ID" value="NZ_JAERRF010000019.1"/>
</dbReference>
<proteinExistence type="predicted"/>
<evidence type="ECO:0000313" key="2">
    <source>
        <dbReference type="EMBL" id="MBL1100457.1"/>
    </source>
</evidence>
<reference evidence="2 3" key="1">
    <citation type="submission" date="2021-01" db="EMBL/GenBank/DDBJ databases">
        <title>WGS of actinomycetes isolated from Thailand.</title>
        <authorList>
            <person name="Thawai C."/>
        </authorList>
    </citation>
    <scope>NUCLEOTIDE SEQUENCE [LARGE SCALE GENOMIC DNA]</scope>
    <source>
        <strain evidence="2 3">CA1R205</strain>
    </source>
</reference>
<keyword evidence="1" id="KW-0472">Membrane</keyword>
<comment type="caution">
    <text evidence="2">The sequence shown here is derived from an EMBL/GenBank/DDBJ whole genome shotgun (WGS) entry which is preliminary data.</text>
</comment>
<feature type="transmembrane region" description="Helical" evidence="1">
    <location>
        <begin position="6"/>
        <end position="22"/>
    </location>
</feature>
<feature type="transmembrane region" description="Helical" evidence="1">
    <location>
        <begin position="101"/>
        <end position="123"/>
    </location>
</feature>
<name>A0ABS1NK29_9ACTN</name>
<keyword evidence="1" id="KW-0812">Transmembrane</keyword>
<organism evidence="2 3">
    <name type="scientific">Streptomyces coffeae</name>
    <dbReference type="NCBI Taxonomy" id="621382"/>
    <lineage>
        <taxon>Bacteria</taxon>
        <taxon>Bacillati</taxon>
        <taxon>Actinomycetota</taxon>
        <taxon>Actinomycetes</taxon>
        <taxon>Kitasatosporales</taxon>
        <taxon>Streptomycetaceae</taxon>
        <taxon>Streptomyces</taxon>
    </lineage>
</organism>
<evidence type="ECO:0000313" key="3">
    <source>
        <dbReference type="Proteomes" id="UP000634229"/>
    </source>
</evidence>
<dbReference type="Proteomes" id="UP000634229">
    <property type="component" value="Unassembled WGS sequence"/>
</dbReference>
<keyword evidence="3" id="KW-1185">Reference proteome</keyword>
<feature type="transmembrane region" description="Helical" evidence="1">
    <location>
        <begin position="129"/>
        <end position="147"/>
    </location>
</feature>
<accession>A0ABS1NK29</accession>
<gene>
    <name evidence="2" type="ORF">JK363_28020</name>
</gene>
<dbReference type="EMBL" id="JAERRF010000019">
    <property type="protein sequence ID" value="MBL1100457.1"/>
    <property type="molecule type" value="Genomic_DNA"/>
</dbReference>
<evidence type="ECO:0000256" key="1">
    <source>
        <dbReference type="SAM" id="Phobius"/>
    </source>
</evidence>
<feature type="transmembrane region" description="Helical" evidence="1">
    <location>
        <begin position="58"/>
        <end position="80"/>
    </location>
</feature>